<dbReference type="PROSITE" id="PS00137">
    <property type="entry name" value="SUBTILASE_HIS"/>
    <property type="match status" value="1"/>
</dbReference>
<dbReference type="PRINTS" id="PR00723">
    <property type="entry name" value="SUBTILISIN"/>
</dbReference>
<dbReference type="Pfam" id="PF22148">
    <property type="entry name" value="Fervidolysin_NPro-like"/>
    <property type="match status" value="1"/>
</dbReference>
<dbReference type="InterPro" id="IPR054399">
    <property type="entry name" value="Fervidolysin-like_N_prodom"/>
</dbReference>
<feature type="domain" description="Peptidase S8/S53" evidence="10">
    <location>
        <begin position="140"/>
        <end position="369"/>
    </location>
</feature>
<dbReference type="InterPro" id="IPR034084">
    <property type="entry name" value="Thermitase-like_dom"/>
</dbReference>
<dbReference type="Gene3D" id="3.30.70.80">
    <property type="entry name" value="Peptidase S8 propeptide/proteinase inhibitor I9"/>
    <property type="match status" value="1"/>
</dbReference>
<dbReference type="SUPFAM" id="SSF52743">
    <property type="entry name" value="Subtilisin-like"/>
    <property type="match status" value="1"/>
</dbReference>
<dbReference type="EMBL" id="KY457276">
    <property type="protein sequence ID" value="APY18977.1"/>
    <property type="molecule type" value="Genomic_DNA"/>
</dbReference>
<dbReference type="GO" id="GO:0005576">
    <property type="term" value="C:extracellular region"/>
    <property type="evidence" value="ECO:0007669"/>
    <property type="project" value="UniProtKB-SubCell"/>
</dbReference>
<dbReference type="AlphaFoldDB" id="A0A1P8SDA8"/>
<evidence type="ECO:0000259" key="11">
    <source>
        <dbReference type="Pfam" id="PF22148"/>
    </source>
</evidence>
<dbReference type="InterPro" id="IPR037045">
    <property type="entry name" value="S8pro/Inhibitor_I9_sf"/>
</dbReference>
<proteinExistence type="inferred from homology"/>
<feature type="chain" id="PRO_5012094489" evidence="9">
    <location>
        <begin position="32"/>
        <end position="389"/>
    </location>
</feature>
<keyword evidence="9" id="KW-0732">Signal</keyword>
<organism evidence="12">
    <name type="scientific">Thermoactinomyces sp</name>
    <dbReference type="NCBI Taxonomy" id="2025"/>
    <lineage>
        <taxon>Bacteria</taxon>
        <taxon>Bacillati</taxon>
        <taxon>Bacillota</taxon>
        <taxon>Bacilli</taxon>
        <taxon>Bacillales</taxon>
        <taxon>Thermoactinomycetaceae</taxon>
        <taxon>Thermoactinomyces</taxon>
    </lineage>
</organism>
<sequence length="389" mass="40384">MSPLLKRVLSLAAIFALGTFMSIPTVSNANAETVQKQPQEIIVKFKQNATASAVSTLHAKAKATITSTNKQLGYQVVKVNEGQNLEDVLKQYQSNPNVEYVEPNHEVHAFFTPNDPRYSEQYAPQLVGAEEAWDVTQGSSNVTVAIVDTGVDYTHPDLQGKVVKGKDFVDNDDDPMDENMHGTHCAGIAAALTNNGVGIAGMAPKVKILAERVLDANGSGTLDSVAQGITHAADQGADVISLSLGSPQGASTLEDAVNYAASKGAVVVAAAGNESTSAPSYPAYYEKAIAVAATDSNDRIASFSNYGSWVDVAAPGVNILSTVPGGGYQTASGTSMATPLVAGQAALLASQGKSASEIRQAIEGTADKISGTGQYWAHGRVNAAKSVSQ</sequence>
<dbReference type="Gene3D" id="3.40.50.200">
    <property type="entry name" value="Peptidase S8/S53 domain"/>
    <property type="match status" value="1"/>
</dbReference>
<accession>A0A1P8SDA8</accession>
<protein>
    <submittedName>
        <fullName evidence="12">Alkaline serine protease</fullName>
    </submittedName>
</protein>
<dbReference type="InterPro" id="IPR050131">
    <property type="entry name" value="Peptidase_S8_subtilisin-like"/>
</dbReference>
<evidence type="ECO:0000256" key="2">
    <source>
        <dbReference type="ARBA" id="ARBA00011073"/>
    </source>
</evidence>
<keyword evidence="5 7" id="KW-0378">Hydrolase</keyword>
<keyword evidence="3" id="KW-0964">Secreted</keyword>
<evidence type="ECO:0000256" key="6">
    <source>
        <dbReference type="ARBA" id="ARBA00022825"/>
    </source>
</evidence>
<comment type="similarity">
    <text evidence="2 7 8">Belongs to the peptidase S8 family.</text>
</comment>
<dbReference type="SUPFAM" id="SSF54897">
    <property type="entry name" value="Protease propeptides/inhibitors"/>
    <property type="match status" value="1"/>
</dbReference>
<feature type="signal peptide" evidence="9">
    <location>
        <begin position="1"/>
        <end position="31"/>
    </location>
</feature>
<dbReference type="PROSITE" id="PS00136">
    <property type="entry name" value="SUBTILASE_ASP"/>
    <property type="match status" value="1"/>
</dbReference>
<dbReference type="PANTHER" id="PTHR43806">
    <property type="entry name" value="PEPTIDASE S8"/>
    <property type="match status" value="1"/>
</dbReference>
<dbReference type="GO" id="GO:0004252">
    <property type="term" value="F:serine-type endopeptidase activity"/>
    <property type="evidence" value="ECO:0007669"/>
    <property type="project" value="UniProtKB-UniRule"/>
</dbReference>
<dbReference type="InterPro" id="IPR036852">
    <property type="entry name" value="Peptidase_S8/S53_dom_sf"/>
</dbReference>
<evidence type="ECO:0000256" key="4">
    <source>
        <dbReference type="ARBA" id="ARBA00022670"/>
    </source>
</evidence>
<evidence type="ECO:0000256" key="7">
    <source>
        <dbReference type="PROSITE-ProRule" id="PRU01240"/>
    </source>
</evidence>
<dbReference type="InterPro" id="IPR015500">
    <property type="entry name" value="Peptidase_S8_subtilisin-rel"/>
</dbReference>
<dbReference type="InterPro" id="IPR000209">
    <property type="entry name" value="Peptidase_S8/S53_dom"/>
</dbReference>
<feature type="active site" description="Charge relay system" evidence="7">
    <location>
        <position position="335"/>
    </location>
</feature>
<feature type="active site" description="Charge relay system" evidence="7">
    <location>
        <position position="181"/>
    </location>
</feature>
<evidence type="ECO:0000259" key="10">
    <source>
        <dbReference type="Pfam" id="PF00082"/>
    </source>
</evidence>
<dbReference type="Pfam" id="PF00082">
    <property type="entry name" value="Peptidase_S8"/>
    <property type="match status" value="1"/>
</dbReference>
<evidence type="ECO:0000256" key="1">
    <source>
        <dbReference type="ARBA" id="ARBA00004613"/>
    </source>
</evidence>
<dbReference type="InterPro" id="IPR023827">
    <property type="entry name" value="Peptidase_S8_Asp-AS"/>
</dbReference>
<comment type="subcellular location">
    <subcellularLocation>
        <location evidence="1">Secreted</location>
    </subcellularLocation>
</comment>
<dbReference type="PROSITE" id="PS51892">
    <property type="entry name" value="SUBTILASE"/>
    <property type="match status" value="1"/>
</dbReference>
<dbReference type="CDD" id="cd07484">
    <property type="entry name" value="Peptidases_S8_Thermitase_like"/>
    <property type="match status" value="1"/>
</dbReference>
<reference evidence="12" key="1">
    <citation type="submission" date="2017-01" db="EMBL/GenBank/DDBJ databases">
        <title>Production and Characterization of Keratinolytic Proteases Produced by Thermoactinomyces sp. YT06.</title>
        <authorList>
            <person name="Wang L."/>
            <person name="Huang H."/>
            <person name="Chang Z."/>
            <person name="Qian Y."/>
        </authorList>
    </citation>
    <scope>NUCLEOTIDE SEQUENCE</scope>
    <source>
        <strain evidence="12">YT06</strain>
    </source>
</reference>
<evidence type="ECO:0000256" key="9">
    <source>
        <dbReference type="SAM" id="SignalP"/>
    </source>
</evidence>
<dbReference type="SMR" id="A0A1P8SDA8"/>
<gene>
    <name evidence="12" type="primary">kerT1</name>
</gene>
<keyword evidence="4 7" id="KW-0645">Protease</keyword>
<feature type="domain" description="Fervidolysin-like N-terminal prodomain" evidence="11">
    <location>
        <begin position="32"/>
        <end position="104"/>
    </location>
</feature>
<evidence type="ECO:0000256" key="3">
    <source>
        <dbReference type="ARBA" id="ARBA00022525"/>
    </source>
</evidence>
<keyword evidence="6 7" id="KW-0720">Serine protease</keyword>
<dbReference type="InterPro" id="IPR023828">
    <property type="entry name" value="Peptidase_S8_Ser-AS"/>
</dbReference>
<name>A0A1P8SDA8_9BACL</name>
<feature type="active site" description="Charge relay system" evidence="7">
    <location>
        <position position="148"/>
    </location>
</feature>
<evidence type="ECO:0000313" key="12">
    <source>
        <dbReference type="EMBL" id="APY18977.1"/>
    </source>
</evidence>
<dbReference type="GO" id="GO:0006508">
    <property type="term" value="P:proteolysis"/>
    <property type="evidence" value="ECO:0007669"/>
    <property type="project" value="UniProtKB-KW"/>
</dbReference>
<dbReference type="InterPro" id="IPR022398">
    <property type="entry name" value="Peptidase_S8_His-AS"/>
</dbReference>
<dbReference type="PANTHER" id="PTHR43806:SF11">
    <property type="entry name" value="CEREVISIN-RELATED"/>
    <property type="match status" value="1"/>
</dbReference>
<evidence type="ECO:0000256" key="5">
    <source>
        <dbReference type="ARBA" id="ARBA00022801"/>
    </source>
</evidence>
<evidence type="ECO:0000256" key="8">
    <source>
        <dbReference type="RuleBase" id="RU003355"/>
    </source>
</evidence>
<dbReference type="PROSITE" id="PS00138">
    <property type="entry name" value="SUBTILASE_SER"/>
    <property type="match status" value="1"/>
</dbReference>